<dbReference type="GO" id="GO:0005886">
    <property type="term" value="C:plasma membrane"/>
    <property type="evidence" value="ECO:0007669"/>
    <property type="project" value="TreeGrafter"/>
</dbReference>
<dbReference type="PANTHER" id="PTHR38034">
    <property type="entry name" value="INNER MEMBRANE PROTEIN YPJD"/>
    <property type="match status" value="1"/>
</dbReference>
<protein>
    <submittedName>
        <fullName evidence="3">ABC-type uncharacterized transport system permease subunit</fullName>
    </submittedName>
</protein>
<organism evidence="3 4">
    <name type="scientific">Halospina denitrificans</name>
    <dbReference type="NCBI Taxonomy" id="332522"/>
    <lineage>
        <taxon>Bacteria</taxon>
        <taxon>Pseudomonadati</taxon>
        <taxon>Pseudomonadota</taxon>
        <taxon>Gammaproteobacteria</taxon>
        <taxon>Halospina</taxon>
    </lineage>
</organism>
<accession>A0A4R7JLG2</accession>
<evidence type="ECO:0000256" key="1">
    <source>
        <dbReference type="SAM" id="Phobius"/>
    </source>
</evidence>
<dbReference type="GO" id="GO:0020037">
    <property type="term" value="F:heme binding"/>
    <property type="evidence" value="ECO:0007669"/>
    <property type="project" value="InterPro"/>
</dbReference>
<feature type="transmembrane region" description="Helical" evidence="1">
    <location>
        <begin position="178"/>
        <end position="202"/>
    </location>
</feature>
<feature type="transmembrane region" description="Helical" evidence="1">
    <location>
        <begin position="127"/>
        <end position="153"/>
    </location>
</feature>
<feature type="transmembrane region" description="Helical" evidence="1">
    <location>
        <begin position="38"/>
        <end position="60"/>
    </location>
</feature>
<feature type="transmembrane region" description="Helical" evidence="1">
    <location>
        <begin position="66"/>
        <end position="88"/>
    </location>
</feature>
<dbReference type="GO" id="GO:0017004">
    <property type="term" value="P:cytochrome complex assembly"/>
    <property type="evidence" value="ECO:0007669"/>
    <property type="project" value="InterPro"/>
</dbReference>
<keyword evidence="1" id="KW-0472">Membrane</keyword>
<keyword evidence="4" id="KW-1185">Reference proteome</keyword>
<feature type="transmembrane region" description="Helical" evidence="1">
    <location>
        <begin position="245"/>
        <end position="263"/>
    </location>
</feature>
<keyword evidence="1" id="KW-0812">Transmembrane</keyword>
<dbReference type="InterPro" id="IPR052372">
    <property type="entry name" value="YpjD/HemX"/>
</dbReference>
<reference evidence="3 4" key="1">
    <citation type="submission" date="2019-03" db="EMBL/GenBank/DDBJ databases">
        <title>Genomic Encyclopedia of Type Strains, Phase IV (KMG-IV): sequencing the most valuable type-strain genomes for metagenomic binning, comparative biology and taxonomic classification.</title>
        <authorList>
            <person name="Goeker M."/>
        </authorList>
    </citation>
    <scope>NUCLEOTIDE SEQUENCE [LARGE SCALE GENOMIC DNA]</scope>
    <source>
        <strain evidence="3 4">DSM 15505</strain>
    </source>
</reference>
<sequence>MTPMGTTIIAFTAVILYGAGFVLQLLHLRTQQMPAQRLALLAGALGVAAHLVLAAQYMVLDSGVNLSVLVAAMAVSALVVILVIGLSLARPVHNLLLVAYPFAATTILAKLAFYTGPRVIDESNIGVLLHVLLAVTAFSFLALAAIQAVLLYFQHHQLKAHRNSLLVRTLPPLETMESLLFGLINTGVAILTLAIIVGAVFIEDIFGQQLAHKTVFTLLAWLVFAALVVGHQLQGWRGAVASRWTLVGCVLLTLGYFGSRLVIEFIL</sequence>
<dbReference type="PANTHER" id="PTHR38034:SF1">
    <property type="entry name" value="INNER MEMBRANE PROTEIN YPJD"/>
    <property type="match status" value="1"/>
</dbReference>
<evidence type="ECO:0000259" key="2">
    <source>
        <dbReference type="Pfam" id="PF01578"/>
    </source>
</evidence>
<dbReference type="EMBL" id="SOAX01000006">
    <property type="protein sequence ID" value="TDT38484.1"/>
    <property type="molecule type" value="Genomic_DNA"/>
</dbReference>
<feature type="transmembrane region" description="Helical" evidence="1">
    <location>
        <begin position="95"/>
        <end position="115"/>
    </location>
</feature>
<keyword evidence="1" id="KW-1133">Transmembrane helix</keyword>
<evidence type="ECO:0000313" key="4">
    <source>
        <dbReference type="Proteomes" id="UP000295830"/>
    </source>
</evidence>
<name>A0A4R7JLG2_9GAMM</name>
<proteinExistence type="predicted"/>
<feature type="transmembrane region" description="Helical" evidence="1">
    <location>
        <begin position="6"/>
        <end position="26"/>
    </location>
</feature>
<dbReference type="InterPro" id="IPR002541">
    <property type="entry name" value="Cyt_c_assembly"/>
</dbReference>
<dbReference type="Pfam" id="PF01578">
    <property type="entry name" value="Cytochrom_C_asm"/>
    <property type="match status" value="1"/>
</dbReference>
<evidence type="ECO:0000313" key="3">
    <source>
        <dbReference type="EMBL" id="TDT38484.1"/>
    </source>
</evidence>
<feature type="transmembrane region" description="Helical" evidence="1">
    <location>
        <begin position="214"/>
        <end position="233"/>
    </location>
</feature>
<comment type="caution">
    <text evidence="3">The sequence shown here is derived from an EMBL/GenBank/DDBJ whole genome shotgun (WGS) entry which is preliminary data.</text>
</comment>
<feature type="domain" description="Cytochrome c assembly protein" evidence="2">
    <location>
        <begin position="41"/>
        <end position="266"/>
    </location>
</feature>
<gene>
    <name evidence="3" type="ORF">DES49_2461</name>
</gene>
<dbReference type="AlphaFoldDB" id="A0A4R7JLG2"/>
<dbReference type="Proteomes" id="UP000295830">
    <property type="component" value="Unassembled WGS sequence"/>
</dbReference>